<feature type="domain" description="Tyr recombinase" evidence="2">
    <location>
        <begin position="1"/>
        <end position="127"/>
    </location>
</feature>
<accession>A0A1G6GIG0</accession>
<dbReference type="EMBL" id="FMYM01000001">
    <property type="protein sequence ID" value="SDB81798.1"/>
    <property type="molecule type" value="Genomic_DNA"/>
</dbReference>
<dbReference type="Pfam" id="PF00589">
    <property type="entry name" value="Phage_integrase"/>
    <property type="match status" value="1"/>
</dbReference>
<dbReference type="Gene3D" id="1.10.443.10">
    <property type="entry name" value="Intergrase catalytic core"/>
    <property type="match status" value="1"/>
</dbReference>
<dbReference type="PROSITE" id="PS51898">
    <property type="entry name" value="TYR_RECOMBINASE"/>
    <property type="match status" value="1"/>
</dbReference>
<dbReference type="InterPro" id="IPR002104">
    <property type="entry name" value="Integrase_catalytic"/>
</dbReference>
<dbReference type="InterPro" id="IPR013762">
    <property type="entry name" value="Integrase-like_cat_sf"/>
</dbReference>
<dbReference type="InterPro" id="IPR011010">
    <property type="entry name" value="DNA_brk_join_enz"/>
</dbReference>
<dbReference type="GO" id="GO:0015074">
    <property type="term" value="P:DNA integration"/>
    <property type="evidence" value="ECO:0007669"/>
    <property type="project" value="InterPro"/>
</dbReference>
<evidence type="ECO:0000256" key="1">
    <source>
        <dbReference type="ARBA" id="ARBA00023172"/>
    </source>
</evidence>
<dbReference type="GO" id="GO:0006310">
    <property type="term" value="P:DNA recombination"/>
    <property type="evidence" value="ECO:0007669"/>
    <property type="project" value="UniProtKB-KW"/>
</dbReference>
<dbReference type="GO" id="GO:0003677">
    <property type="term" value="F:DNA binding"/>
    <property type="evidence" value="ECO:0007669"/>
    <property type="project" value="InterPro"/>
</dbReference>
<dbReference type="AlphaFoldDB" id="A0A1G6GIG0"/>
<protein>
    <submittedName>
        <fullName evidence="3">Phage integrase family protein</fullName>
    </submittedName>
</protein>
<dbReference type="SUPFAM" id="SSF56349">
    <property type="entry name" value="DNA breaking-rejoining enzymes"/>
    <property type="match status" value="1"/>
</dbReference>
<sequence>MHKGFGPTKNIQSERVILIDSKTMQTFKKLFQTTPTNIHQLVFYSPKSKYKVISNGNANKLLRKILSDFGINPISFHGLRHTHASILLYKKISIYYVSERLGHKDIETTLKYYAHIIRELREADEQGTAQTFEEMRRYS</sequence>
<keyword evidence="4" id="KW-1185">Reference proteome</keyword>
<gene>
    <name evidence="3" type="ORF">SAMN05421737_101111</name>
</gene>
<proteinExistence type="predicted"/>
<evidence type="ECO:0000313" key="3">
    <source>
        <dbReference type="EMBL" id="SDB81798.1"/>
    </source>
</evidence>
<dbReference type="STRING" id="1464122.SAMN05421737_101111"/>
<evidence type="ECO:0000259" key="2">
    <source>
        <dbReference type="PROSITE" id="PS51898"/>
    </source>
</evidence>
<evidence type="ECO:0000313" key="4">
    <source>
        <dbReference type="Proteomes" id="UP000242662"/>
    </source>
</evidence>
<organism evidence="3 4">
    <name type="scientific">Shouchella lonarensis</name>
    <dbReference type="NCBI Taxonomy" id="1464122"/>
    <lineage>
        <taxon>Bacteria</taxon>
        <taxon>Bacillati</taxon>
        <taxon>Bacillota</taxon>
        <taxon>Bacilli</taxon>
        <taxon>Bacillales</taxon>
        <taxon>Bacillaceae</taxon>
        <taxon>Shouchella</taxon>
    </lineage>
</organism>
<dbReference type="CDD" id="cd01189">
    <property type="entry name" value="INT_ICEBs1_C_like"/>
    <property type="match status" value="1"/>
</dbReference>
<reference evidence="4" key="1">
    <citation type="submission" date="2016-09" db="EMBL/GenBank/DDBJ databases">
        <authorList>
            <person name="Varghese N."/>
            <person name="Submissions S."/>
        </authorList>
    </citation>
    <scope>NUCLEOTIDE SEQUENCE [LARGE SCALE GENOMIC DNA]</scope>
    <source>
        <strain evidence="4">25nlg</strain>
    </source>
</reference>
<dbReference type="Proteomes" id="UP000242662">
    <property type="component" value="Unassembled WGS sequence"/>
</dbReference>
<name>A0A1G6GIG0_9BACI</name>
<keyword evidence="1" id="KW-0233">DNA recombination</keyword>